<dbReference type="PATRIC" id="fig|888019.4.peg.828"/>
<dbReference type="AlphaFoldDB" id="U7V744"/>
<proteinExistence type="predicted"/>
<organism evidence="1 2">
    <name type="scientific">Rothia aeria F0184</name>
    <dbReference type="NCBI Taxonomy" id="888019"/>
    <lineage>
        <taxon>Bacteria</taxon>
        <taxon>Bacillati</taxon>
        <taxon>Actinomycetota</taxon>
        <taxon>Actinomycetes</taxon>
        <taxon>Micrococcales</taxon>
        <taxon>Micrococcaceae</taxon>
        <taxon>Rothia</taxon>
    </lineage>
</organism>
<dbReference type="HOGENOM" id="CLU_2071385_0_0_11"/>
<comment type="caution">
    <text evidence="1">The sequence shown here is derived from an EMBL/GenBank/DDBJ whole genome shotgun (WGS) entry which is preliminary data.</text>
</comment>
<accession>U7V744</accession>
<dbReference type="EMBL" id="AXZG01000034">
    <property type="protein sequence ID" value="ERT66598.1"/>
    <property type="molecule type" value="Genomic_DNA"/>
</dbReference>
<gene>
    <name evidence="1" type="ORF">HMPREF0742_00974</name>
</gene>
<sequence>MGAETLTGRIVNTIDLIDGILDAGSIRDYTSRDQLMFMREQLTSMASHLRHHTAPAAGVHALMSRMVVDSCRSIARSGGSWWILRMTTWRCCRAPGGTRDGQDTQAAFVMHPVGVAGG</sequence>
<evidence type="ECO:0000313" key="1">
    <source>
        <dbReference type="EMBL" id="ERT66598.1"/>
    </source>
</evidence>
<name>U7V744_9MICC</name>
<dbReference type="Proteomes" id="UP000017174">
    <property type="component" value="Unassembled WGS sequence"/>
</dbReference>
<reference evidence="1 2" key="1">
    <citation type="submission" date="2013-08" db="EMBL/GenBank/DDBJ databases">
        <authorList>
            <person name="Weinstock G."/>
            <person name="Sodergren E."/>
            <person name="Wylie T."/>
            <person name="Fulton L."/>
            <person name="Fulton R."/>
            <person name="Fronick C."/>
            <person name="O'Laughlin M."/>
            <person name="Godfrey J."/>
            <person name="Miner T."/>
            <person name="Herter B."/>
            <person name="Appelbaum E."/>
            <person name="Cordes M."/>
            <person name="Lek S."/>
            <person name="Wollam A."/>
            <person name="Pepin K.H."/>
            <person name="Palsikar V.B."/>
            <person name="Mitreva M."/>
            <person name="Wilson R.K."/>
        </authorList>
    </citation>
    <scope>NUCLEOTIDE SEQUENCE [LARGE SCALE GENOMIC DNA]</scope>
    <source>
        <strain evidence="1 2">F0184</strain>
    </source>
</reference>
<protein>
    <submittedName>
        <fullName evidence="1">Uncharacterized protein</fullName>
    </submittedName>
</protein>
<evidence type="ECO:0000313" key="2">
    <source>
        <dbReference type="Proteomes" id="UP000017174"/>
    </source>
</evidence>